<evidence type="ECO:0000256" key="11">
    <source>
        <dbReference type="SAM" id="SignalP"/>
    </source>
</evidence>
<organism evidence="12 13">
    <name type="scientific">Salarias fasciatus</name>
    <name type="common">Jewelled blenny</name>
    <name type="synonym">Blennius fasciatus</name>
    <dbReference type="NCBI Taxonomy" id="181472"/>
    <lineage>
        <taxon>Eukaryota</taxon>
        <taxon>Metazoa</taxon>
        <taxon>Chordata</taxon>
        <taxon>Craniata</taxon>
        <taxon>Vertebrata</taxon>
        <taxon>Euteleostomi</taxon>
        <taxon>Actinopterygii</taxon>
        <taxon>Neopterygii</taxon>
        <taxon>Teleostei</taxon>
        <taxon>Neoteleostei</taxon>
        <taxon>Acanthomorphata</taxon>
        <taxon>Ovalentaria</taxon>
        <taxon>Blenniimorphae</taxon>
        <taxon>Blenniiformes</taxon>
        <taxon>Blennioidei</taxon>
        <taxon>Blenniidae</taxon>
        <taxon>Salariinae</taxon>
        <taxon>Salarias</taxon>
    </lineage>
</organism>
<keyword evidence="7" id="KW-0372">Hormone</keyword>
<keyword evidence="10" id="KW-0812">Transmembrane</keyword>
<feature type="signal peptide" evidence="11">
    <location>
        <begin position="1"/>
        <end position="28"/>
    </location>
</feature>
<evidence type="ECO:0000256" key="6">
    <source>
        <dbReference type="ARBA" id="ARBA00022685"/>
    </source>
</evidence>
<keyword evidence="13" id="KW-1185">Reference proteome</keyword>
<evidence type="ECO:0000256" key="9">
    <source>
        <dbReference type="ARBA" id="ARBA00093407"/>
    </source>
</evidence>
<evidence type="ECO:0000313" key="12">
    <source>
        <dbReference type="Ensembl" id="ENSSFAP00005029394.1"/>
    </source>
</evidence>
<accession>A0A672HKE1</accession>
<evidence type="ECO:0000313" key="13">
    <source>
        <dbReference type="Proteomes" id="UP000472267"/>
    </source>
</evidence>
<dbReference type="PANTHER" id="PTHR10541:SF2">
    <property type="entry name" value="PARATHYROID HORMONE"/>
    <property type="match status" value="1"/>
</dbReference>
<feature type="transmembrane region" description="Helical" evidence="10">
    <location>
        <begin position="97"/>
        <end position="114"/>
    </location>
</feature>
<dbReference type="InterPro" id="IPR003625">
    <property type="entry name" value="PTH"/>
</dbReference>
<comment type="subcellular location">
    <subcellularLocation>
        <location evidence="1">Secreted</location>
    </subcellularLocation>
</comment>
<dbReference type="PANTHER" id="PTHR10541">
    <property type="entry name" value="PARATHYROID HORMONE"/>
    <property type="match status" value="1"/>
</dbReference>
<dbReference type="GO" id="GO:0006874">
    <property type="term" value="P:intracellular calcium ion homeostasis"/>
    <property type="evidence" value="ECO:0007669"/>
    <property type="project" value="InterPro"/>
</dbReference>
<evidence type="ECO:0000256" key="7">
    <source>
        <dbReference type="ARBA" id="ARBA00022702"/>
    </source>
</evidence>
<feature type="chain" id="PRO_5025675810" description="Parathyroid hormone" evidence="11">
    <location>
        <begin position="29"/>
        <end position="115"/>
    </location>
</feature>
<dbReference type="InParanoid" id="A0A672HKE1"/>
<protein>
    <recommendedName>
        <fullName evidence="4">Parathyroid hormone</fullName>
    </recommendedName>
</protein>
<comment type="function">
    <text evidence="9">Parathyroid hormone elevates calcium level by dissolving the salts in bone and preventing their renal excretion. Acts by binding to its receptor, PTH1R, activating G protein-coupled receptor signaling. Stimulates [1-14C]-2-deoxy-D-glucose (2DG) transport and glycogen synthesis in osteoblastic cells.</text>
</comment>
<evidence type="ECO:0000256" key="1">
    <source>
        <dbReference type="ARBA" id="ARBA00004613"/>
    </source>
</evidence>
<reference evidence="12" key="3">
    <citation type="submission" date="2025-09" db="UniProtKB">
        <authorList>
            <consortium name="Ensembl"/>
        </authorList>
    </citation>
    <scope>IDENTIFICATION</scope>
</reference>
<reference evidence="12" key="1">
    <citation type="submission" date="2019-06" db="EMBL/GenBank/DDBJ databases">
        <authorList>
            <consortium name="Wellcome Sanger Institute Data Sharing"/>
        </authorList>
    </citation>
    <scope>NUCLEOTIDE SEQUENCE [LARGE SCALE GENOMIC DNA]</scope>
</reference>
<dbReference type="GO" id="GO:0005179">
    <property type="term" value="F:hormone activity"/>
    <property type="evidence" value="ECO:0007669"/>
    <property type="project" value="UniProtKB-KW"/>
</dbReference>
<name>A0A672HKE1_SALFA</name>
<proteinExistence type="inferred from homology"/>
<dbReference type="Pfam" id="PF01279">
    <property type="entry name" value="Parathyroid"/>
    <property type="match status" value="1"/>
</dbReference>
<evidence type="ECO:0000256" key="4">
    <source>
        <dbReference type="ARBA" id="ARBA00022135"/>
    </source>
</evidence>
<dbReference type="InterPro" id="IPR001415">
    <property type="entry name" value="PTH/PTH-rel"/>
</dbReference>
<dbReference type="AlphaFoldDB" id="A0A672HKE1"/>
<comment type="subunit">
    <text evidence="3">Interacts with PTH1R (via N-terminal extracellular domain).</text>
</comment>
<comment type="similarity">
    <text evidence="2">Belongs to the parathyroid hormone family.</text>
</comment>
<evidence type="ECO:0000256" key="10">
    <source>
        <dbReference type="SAM" id="Phobius"/>
    </source>
</evidence>
<dbReference type="Ensembl" id="ENSSFAT00005030473.1">
    <property type="protein sequence ID" value="ENSSFAP00005029394.1"/>
    <property type="gene ID" value="ENSSFAG00005014945.1"/>
</dbReference>
<evidence type="ECO:0000256" key="3">
    <source>
        <dbReference type="ARBA" id="ARBA00011605"/>
    </source>
</evidence>
<keyword evidence="8 11" id="KW-0732">Signal</keyword>
<evidence type="ECO:0000256" key="8">
    <source>
        <dbReference type="ARBA" id="ARBA00022729"/>
    </source>
</evidence>
<sequence length="115" mass="13382">GIMERRALLPLLLWLCVVLLSVHVHVHGAGRPLRKRTVSEVQLMHDLGEHRRAQERREWLQTRIRGLRTAAGAGAGARDERRKVYFYKGFLSEMMKINLFWTLVFLSCTLNIIVF</sequence>
<dbReference type="Proteomes" id="UP000472267">
    <property type="component" value="Chromosome 7"/>
</dbReference>
<evidence type="ECO:0000256" key="2">
    <source>
        <dbReference type="ARBA" id="ARBA00006307"/>
    </source>
</evidence>
<keyword evidence="6" id="KW-0165">Cleavage on pair of basic residues</keyword>
<evidence type="ECO:0000256" key="5">
    <source>
        <dbReference type="ARBA" id="ARBA00022525"/>
    </source>
</evidence>
<dbReference type="PROSITE" id="PS00335">
    <property type="entry name" value="PARATHYROID"/>
    <property type="match status" value="1"/>
</dbReference>
<dbReference type="GO" id="GO:0005576">
    <property type="term" value="C:extracellular region"/>
    <property type="evidence" value="ECO:0007669"/>
    <property type="project" value="UniProtKB-SubCell"/>
</dbReference>
<reference evidence="12" key="2">
    <citation type="submission" date="2025-08" db="UniProtKB">
        <authorList>
            <consortium name="Ensembl"/>
        </authorList>
    </citation>
    <scope>IDENTIFICATION</scope>
</reference>
<keyword evidence="10" id="KW-1133">Transmembrane helix</keyword>
<dbReference type="SMART" id="SM00087">
    <property type="entry name" value="PTH"/>
    <property type="match status" value="1"/>
</dbReference>
<keyword evidence="5" id="KW-0964">Secreted</keyword>
<keyword evidence="10" id="KW-0472">Membrane</keyword>